<name>A0AAN9XJ04_PSOTE</name>
<evidence type="ECO:0000313" key="1">
    <source>
        <dbReference type="EMBL" id="KAK7393801.1"/>
    </source>
</evidence>
<evidence type="ECO:0000313" key="2">
    <source>
        <dbReference type="Proteomes" id="UP001386955"/>
    </source>
</evidence>
<proteinExistence type="predicted"/>
<dbReference type="EMBL" id="JAYMYS010000005">
    <property type="protein sequence ID" value="KAK7393801.1"/>
    <property type="molecule type" value="Genomic_DNA"/>
</dbReference>
<dbReference type="Proteomes" id="UP001386955">
    <property type="component" value="Unassembled WGS sequence"/>
</dbReference>
<sequence length="241" mass="26386">MDVVLTAGSEDVNSVEETKMIANTTTTGNTIMSEEAPKIHRGFGSRIRRKSKYLRYPYIAPEDLRTQKSCTYSKKGNKRFQKNPSVQARSMAMPIMPQTTMSTVMNVNVMTPVGSTTVSNATPSQQIGSVTPTQATGSMAMTCFEQSRTMPSVTLSQPIGSTTMVGVTHTIQTGPTMTMQPTQSIPTPSQEPPSLEFMKQNLEMMASTLENSGNSLSPEMRAKLHVEIKNLLQKVNSRLNV</sequence>
<dbReference type="AlphaFoldDB" id="A0AAN9XJ04"/>
<comment type="caution">
    <text evidence="1">The sequence shown here is derived from an EMBL/GenBank/DDBJ whole genome shotgun (WGS) entry which is preliminary data.</text>
</comment>
<organism evidence="1 2">
    <name type="scientific">Psophocarpus tetragonolobus</name>
    <name type="common">Winged bean</name>
    <name type="synonym">Dolichos tetragonolobus</name>
    <dbReference type="NCBI Taxonomy" id="3891"/>
    <lineage>
        <taxon>Eukaryota</taxon>
        <taxon>Viridiplantae</taxon>
        <taxon>Streptophyta</taxon>
        <taxon>Embryophyta</taxon>
        <taxon>Tracheophyta</taxon>
        <taxon>Spermatophyta</taxon>
        <taxon>Magnoliopsida</taxon>
        <taxon>eudicotyledons</taxon>
        <taxon>Gunneridae</taxon>
        <taxon>Pentapetalae</taxon>
        <taxon>rosids</taxon>
        <taxon>fabids</taxon>
        <taxon>Fabales</taxon>
        <taxon>Fabaceae</taxon>
        <taxon>Papilionoideae</taxon>
        <taxon>50 kb inversion clade</taxon>
        <taxon>NPAAA clade</taxon>
        <taxon>indigoferoid/millettioid clade</taxon>
        <taxon>Phaseoleae</taxon>
        <taxon>Psophocarpus</taxon>
    </lineage>
</organism>
<reference evidence="1 2" key="1">
    <citation type="submission" date="2024-01" db="EMBL/GenBank/DDBJ databases">
        <title>The genomes of 5 underutilized Papilionoideae crops provide insights into root nodulation and disease resistanc.</title>
        <authorList>
            <person name="Jiang F."/>
        </authorList>
    </citation>
    <scope>NUCLEOTIDE SEQUENCE [LARGE SCALE GENOMIC DNA]</scope>
    <source>
        <strain evidence="1">DUOXIRENSHENG_FW03</strain>
        <tissue evidence="1">Leaves</tissue>
    </source>
</reference>
<protein>
    <submittedName>
        <fullName evidence="1">Uncharacterized protein</fullName>
    </submittedName>
</protein>
<accession>A0AAN9XJ04</accession>
<gene>
    <name evidence="1" type="ORF">VNO78_22365</name>
</gene>
<keyword evidence="2" id="KW-1185">Reference proteome</keyword>